<keyword evidence="3" id="KW-1185">Reference proteome</keyword>
<comment type="caution">
    <text evidence="2">The sequence shown here is derived from an EMBL/GenBank/DDBJ whole genome shotgun (WGS) entry which is preliminary data.</text>
</comment>
<feature type="transmembrane region" description="Helical" evidence="1">
    <location>
        <begin position="57"/>
        <end position="77"/>
    </location>
</feature>
<gene>
    <name evidence="2" type="ORF">IQ260_24580</name>
</gene>
<dbReference type="RefSeq" id="WP_193995708.1">
    <property type="nucleotide sequence ID" value="NZ_JADEXP010000327.1"/>
</dbReference>
<dbReference type="EMBL" id="JADEXP010000327">
    <property type="protein sequence ID" value="MBE9069823.1"/>
    <property type="molecule type" value="Genomic_DNA"/>
</dbReference>
<name>A0A928ZYL6_LEPEC</name>
<organism evidence="2 3">
    <name type="scientific">Leptolyngbya cf. ectocarpi LEGE 11479</name>
    <dbReference type="NCBI Taxonomy" id="1828722"/>
    <lineage>
        <taxon>Bacteria</taxon>
        <taxon>Bacillati</taxon>
        <taxon>Cyanobacteriota</taxon>
        <taxon>Cyanophyceae</taxon>
        <taxon>Leptolyngbyales</taxon>
        <taxon>Leptolyngbyaceae</taxon>
        <taxon>Leptolyngbya group</taxon>
        <taxon>Leptolyngbya</taxon>
    </lineage>
</organism>
<evidence type="ECO:0000313" key="2">
    <source>
        <dbReference type="EMBL" id="MBE9069823.1"/>
    </source>
</evidence>
<evidence type="ECO:0000313" key="3">
    <source>
        <dbReference type="Proteomes" id="UP000615026"/>
    </source>
</evidence>
<feature type="transmembrane region" description="Helical" evidence="1">
    <location>
        <begin position="92"/>
        <end position="110"/>
    </location>
</feature>
<reference evidence="2" key="1">
    <citation type="submission" date="2020-10" db="EMBL/GenBank/DDBJ databases">
        <authorList>
            <person name="Castelo-Branco R."/>
            <person name="Eusebio N."/>
            <person name="Adriana R."/>
            <person name="Vieira A."/>
            <person name="Brugerolle De Fraissinette N."/>
            <person name="Rezende De Castro R."/>
            <person name="Schneider M.P."/>
            <person name="Vasconcelos V."/>
            <person name="Leao P.N."/>
        </authorList>
    </citation>
    <scope>NUCLEOTIDE SEQUENCE</scope>
    <source>
        <strain evidence="2">LEGE 11479</strain>
    </source>
</reference>
<sequence>MLQSFLDLLQQIDTSMLSELNDLDWTNIATYGALAATFVGIVWTTSKNFLKLLWQKTEGFIGFAVSTLVVVSLWYTLLRVHVSISFNLDKEVFDNLLWFSAILFTPYYLIHYRLLKGFVLTIVRSVELVLDLLVFSWFSEKAEQNRQKWRTRINHVYATWKNSVENFFQKDVVASGDL</sequence>
<keyword evidence="1" id="KW-0812">Transmembrane</keyword>
<keyword evidence="1" id="KW-1133">Transmembrane helix</keyword>
<keyword evidence="1" id="KW-0472">Membrane</keyword>
<accession>A0A928ZYL6</accession>
<proteinExistence type="predicted"/>
<protein>
    <submittedName>
        <fullName evidence="2">Uncharacterized protein</fullName>
    </submittedName>
</protein>
<dbReference type="Proteomes" id="UP000615026">
    <property type="component" value="Unassembled WGS sequence"/>
</dbReference>
<feature type="transmembrane region" description="Helical" evidence="1">
    <location>
        <begin position="25"/>
        <end position="45"/>
    </location>
</feature>
<evidence type="ECO:0000256" key="1">
    <source>
        <dbReference type="SAM" id="Phobius"/>
    </source>
</evidence>
<dbReference type="AlphaFoldDB" id="A0A928ZYL6"/>